<dbReference type="GO" id="GO:0005886">
    <property type="term" value="C:plasma membrane"/>
    <property type="evidence" value="ECO:0007669"/>
    <property type="project" value="TreeGrafter"/>
</dbReference>
<dbReference type="PANTHER" id="PTHR32063:SF19">
    <property type="entry name" value="CATION EFFLUX SYSTEM PROTEIN CUSA"/>
    <property type="match status" value="1"/>
</dbReference>
<gene>
    <name evidence="2" type="ORF">DET61_1401</name>
</gene>
<sequence>MLVYLNQAYNAMLETCDDKGLTPRRETLRHAVLHGAGMRVRPIMMTAAAIIGGLVPIMIGTGTGSEVMGRIAAPMVGGMISAVILALLVIPVLFYLWKQRTLGE</sequence>
<dbReference type="Proteomes" id="UP000253647">
    <property type="component" value="Unassembled WGS sequence"/>
</dbReference>
<dbReference type="InterPro" id="IPR001036">
    <property type="entry name" value="Acrflvin-R"/>
</dbReference>
<dbReference type="AlphaFoldDB" id="A0A368X787"/>
<keyword evidence="1" id="KW-0812">Transmembrane</keyword>
<evidence type="ECO:0000313" key="3">
    <source>
        <dbReference type="Proteomes" id="UP000253647"/>
    </source>
</evidence>
<name>A0A368X787_MARNT</name>
<dbReference type="Gene3D" id="1.20.1640.10">
    <property type="entry name" value="Multidrug efflux transporter AcrB transmembrane domain"/>
    <property type="match status" value="1"/>
</dbReference>
<dbReference type="GO" id="GO:0042910">
    <property type="term" value="F:xenobiotic transmembrane transporter activity"/>
    <property type="evidence" value="ECO:0007669"/>
    <property type="project" value="TreeGrafter"/>
</dbReference>
<evidence type="ECO:0000313" key="2">
    <source>
        <dbReference type="EMBL" id="RCW61924.1"/>
    </source>
</evidence>
<dbReference type="Pfam" id="PF00873">
    <property type="entry name" value="ACR_tran"/>
    <property type="match status" value="1"/>
</dbReference>
<organism evidence="2 3">
    <name type="scientific">Marinobacter nauticus</name>
    <name type="common">Marinobacter hydrocarbonoclasticus</name>
    <name type="synonym">Marinobacter aquaeolei</name>
    <dbReference type="NCBI Taxonomy" id="2743"/>
    <lineage>
        <taxon>Bacteria</taxon>
        <taxon>Pseudomonadati</taxon>
        <taxon>Pseudomonadota</taxon>
        <taxon>Gammaproteobacteria</taxon>
        <taxon>Pseudomonadales</taxon>
        <taxon>Marinobacteraceae</taxon>
        <taxon>Marinobacter</taxon>
    </lineage>
</organism>
<protein>
    <submittedName>
        <fullName evidence="2">AcrB/AcrD/AcrF family protein</fullName>
    </submittedName>
</protein>
<feature type="transmembrane region" description="Helical" evidence="1">
    <location>
        <begin position="43"/>
        <end position="59"/>
    </location>
</feature>
<comment type="caution">
    <text evidence="2">The sequence shown here is derived from an EMBL/GenBank/DDBJ whole genome shotgun (WGS) entry which is preliminary data.</text>
</comment>
<keyword evidence="1" id="KW-0472">Membrane</keyword>
<keyword evidence="1" id="KW-1133">Transmembrane helix</keyword>
<reference evidence="2 3" key="1">
    <citation type="submission" date="2018-07" db="EMBL/GenBank/DDBJ databases">
        <title>Freshwater and sediment microbial communities from various areas in North America, analyzing microbe dynamics in response to fracking.</title>
        <authorList>
            <person name="Lamendella R."/>
        </authorList>
    </citation>
    <scope>NUCLEOTIDE SEQUENCE [LARGE SCALE GENOMIC DNA]</scope>
    <source>
        <strain evidence="2 3">105B</strain>
    </source>
</reference>
<dbReference type="PANTHER" id="PTHR32063">
    <property type="match status" value="1"/>
</dbReference>
<proteinExistence type="predicted"/>
<dbReference type="SUPFAM" id="SSF82866">
    <property type="entry name" value="Multidrug efflux transporter AcrB transmembrane domain"/>
    <property type="match status" value="1"/>
</dbReference>
<dbReference type="EMBL" id="QPJI01000040">
    <property type="protein sequence ID" value="RCW61924.1"/>
    <property type="molecule type" value="Genomic_DNA"/>
</dbReference>
<feature type="transmembrane region" description="Helical" evidence="1">
    <location>
        <begin position="71"/>
        <end position="97"/>
    </location>
</feature>
<accession>A0A368X787</accession>
<evidence type="ECO:0000256" key="1">
    <source>
        <dbReference type="SAM" id="Phobius"/>
    </source>
</evidence>